<evidence type="ECO:0000313" key="2">
    <source>
        <dbReference type="Proteomes" id="UP000887159"/>
    </source>
</evidence>
<dbReference type="AlphaFoldDB" id="A0A8X6VRE9"/>
<keyword evidence="2" id="KW-1185">Reference proteome</keyword>
<proteinExistence type="predicted"/>
<dbReference type="EMBL" id="BMAU01021346">
    <property type="protein sequence ID" value="GFY17825.1"/>
    <property type="molecule type" value="Genomic_DNA"/>
</dbReference>
<evidence type="ECO:0000313" key="1">
    <source>
        <dbReference type="EMBL" id="GFY17825.1"/>
    </source>
</evidence>
<protein>
    <submittedName>
        <fullName evidence="1">Uncharacterized protein</fullName>
    </submittedName>
</protein>
<gene>
    <name evidence="1" type="ORF">TNCV_1075601</name>
</gene>
<organism evidence="1 2">
    <name type="scientific">Trichonephila clavipes</name>
    <name type="common">Golden silk orbweaver</name>
    <name type="synonym">Nephila clavipes</name>
    <dbReference type="NCBI Taxonomy" id="2585209"/>
    <lineage>
        <taxon>Eukaryota</taxon>
        <taxon>Metazoa</taxon>
        <taxon>Ecdysozoa</taxon>
        <taxon>Arthropoda</taxon>
        <taxon>Chelicerata</taxon>
        <taxon>Arachnida</taxon>
        <taxon>Araneae</taxon>
        <taxon>Araneomorphae</taxon>
        <taxon>Entelegynae</taxon>
        <taxon>Araneoidea</taxon>
        <taxon>Nephilidae</taxon>
        <taxon>Trichonephila</taxon>
    </lineage>
</organism>
<accession>A0A8X6VRE9</accession>
<dbReference type="Proteomes" id="UP000887159">
    <property type="component" value="Unassembled WGS sequence"/>
</dbReference>
<sequence>MALYRSPLTVTLWPSSFLMKYGPMIQPAHKAHQTVSFSGLLHIVHQAATTAETINSYNSGELNGASQHSTMFTAAYGSTQKVSEPHPCSEGPSLPTALTMNHRISAVNYRKMEESHLVERITYFGQSHRRARVNTQISNCIRVRS</sequence>
<comment type="caution">
    <text evidence="1">The sequence shown here is derived from an EMBL/GenBank/DDBJ whole genome shotgun (WGS) entry which is preliminary data.</text>
</comment>
<name>A0A8X6VRE9_TRICX</name>
<reference evidence="1" key="1">
    <citation type="submission" date="2020-08" db="EMBL/GenBank/DDBJ databases">
        <title>Multicomponent nature underlies the extraordinary mechanical properties of spider dragline silk.</title>
        <authorList>
            <person name="Kono N."/>
            <person name="Nakamura H."/>
            <person name="Mori M."/>
            <person name="Yoshida Y."/>
            <person name="Ohtoshi R."/>
            <person name="Malay A.D."/>
            <person name="Moran D.A.P."/>
            <person name="Tomita M."/>
            <person name="Numata K."/>
            <person name="Arakawa K."/>
        </authorList>
    </citation>
    <scope>NUCLEOTIDE SEQUENCE</scope>
</reference>